<protein>
    <submittedName>
        <fullName evidence="1">Uncharacterized protein</fullName>
    </submittedName>
</protein>
<evidence type="ECO:0000313" key="1">
    <source>
        <dbReference type="EMBL" id="KAK1365637.1"/>
    </source>
</evidence>
<dbReference type="AlphaFoldDB" id="A0AAD8HGC5"/>
<reference evidence="1" key="2">
    <citation type="submission" date="2023-05" db="EMBL/GenBank/DDBJ databases">
        <authorList>
            <person name="Schelkunov M.I."/>
        </authorList>
    </citation>
    <scope>NUCLEOTIDE SEQUENCE</scope>
    <source>
        <strain evidence="1">Hsosn_3</strain>
        <tissue evidence="1">Leaf</tissue>
    </source>
</reference>
<evidence type="ECO:0000313" key="2">
    <source>
        <dbReference type="Proteomes" id="UP001237642"/>
    </source>
</evidence>
<reference evidence="1" key="1">
    <citation type="submission" date="2023-02" db="EMBL/GenBank/DDBJ databases">
        <title>Genome of toxic invasive species Heracleum sosnowskyi carries increased number of genes despite the absence of recent whole-genome duplications.</title>
        <authorList>
            <person name="Schelkunov M."/>
            <person name="Shtratnikova V."/>
            <person name="Makarenko M."/>
            <person name="Klepikova A."/>
            <person name="Omelchenko D."/>
            <person name="Novikova G."/>
            <person name="Obukhova E."/>
            <person name="Bogdanov V."/>
            <person name="Penin A."/>
            <person name="Logacheva M."/>
        </authorList>
    </citation>
    <scope>NUCLEOTIDE SEQUENCE</scope>
    <source>
        <strain evidence="1">Hsosn_3</strain>
        <tissue evidence="1">Leaf</tissue>
    </source>
</reference>
<name>A0AAD8HGC5_9APIA</name>
<proteinExistence type="predicted"/>
<comment type="caution">
    <text evidence="1">The sequence shown here is derived from an EMBL/GenBank/DDBJ whole genome shotgun (WGS) entry which is preliminary data.</text>
</comment>
<dbReference type="EMBL" id="JAUIZM010000009">
    <property type="protein sequence ID" value="KAK1365637.1"/>
    <property type="molecule type" value="Genomic_DNA"/>
</dbReference>
<sequence length="139" mass="15423">MHVEDEGNVAFDDLVHDVQQQFYVEDEVVAHVPKKIHFEKIGETELRRTSNEILSVIKEGLDQPKELKPDILASKDSTIQVDGPKLHCASCLISASRDMVSAEEAEEVSGKAVGSTQQQLSVEILIHYKPITIFDPGDV</sequence>
<organism evidence="1 2">
    <name type="scientific">Heracleum sosnowskyi</name>
    <dbReference type="NCBI Taxonomy" id="360622"/>
    <lineage>
        <taxon>Eukaryota</taxon>
        <taxon>Viridiplantae</taxon>
        <taxon>Streptophyta</taxon>
        <taxon>Embryophyta</taxon>
        <taxon>Tracheophyta</taxon>
        <taxon>Spermatophyta</taxon>
        <taxon>Magnoliopsida</taxon>
        <taxon>eudicotyledons</taxon>
        <taxon>Gunneridae</taxon>
        <taxon>Pentapetalae</taxon>
        <taxon>asterids</taxon>
        <taxon>campanulids</taxon>
        <taxon>Apiales</taxon>
        <taxon>Apiaceae</taxon>
        <taxon>Apioideae</taxon>
        <taxon>apioid superclade</taxon>
        <taxon>Tordylieae</taxon>
        <taxon>Tordyliinae</taxon>
        <taxon>Heracleum</taxon>
    </lineage>
</organism>
<accession>A0AAD8HGC5</accession>
<keyword evidence="2" id="KW-1185">Reference proteome</keyword>
<gene>
    <name evidence="1" type="ORF">POM88_041198</name>
</gene>
<dbReference type="Proteomes" id="UP001237642">
    <property type="component" value="Unassembled WGS sequence"/>
</dbReference>